<dbReference type="EMBL" id="JARJLG010000357">
    <property type="protein sequence ID" value="KAJ7715034.1"/>
    <property type="molecule type" value="Genomic_DNA"/>
</dbReference>
<gene>
    <name evidence="2" type="ORF">DFH07DRAFT_974297</name>
</gene>
<evidence type="ECO:0000259" key="1">
    <source>
        <dbReference type="Pfam" id="PF20231"/>
    </source>
</evidence>
<reference evidence="2" key="1">
    <citation type="submission" date="2023-03" db="EMBL/GenBank/DDBJ databases">
        <title>Massive genome expansion in bonnet fungi (Mycena s.s.) driven by repeated elements and novel gene families across ecological guilds.</title>
        <authorList>
            <consortium name="Lawrence Berkeley National Laboratory"/>
            <person name="Harder C.B."/>
            <person name="Miyauchi S."/>
            <person name="Viragh M."/>
            <person name="Kuo A."/>
            <person name="Thoen E."/>
            <person name="Andreopoulos B."/>
            <person name="Lu D."/>
            <person name="Skrede I."/>
            <person name="Drula E."/>
            <person name="Henrissat B."/>
            <person name="Morin E."/>
            <person name="Kohler A."/>
            <person name="Barry K."/>
            <person name="LaButti K."/>
            <person name="Morin E."/>
            <person name="Salamov A."/>
            <person name="Lipzen A."/>
            <person name="Mereny Z."/>
            <person name="Hegedus B."/>
            <person name="Baldrian P."/>
            <person name="Stursova M."/>
            <person name="Weitz H."/>
            <person name="Taylor A."/>
            <person name="Grigoriev I.V."/>
            <person name="Nagy L.G."/>
            <person name="Martin F."/>
            <person name="Kauserud H."/>
        </authorList>
    </citation>
    <scope>NUCLEOTIDE SEQUENCE</scope>
    <source>
        <strain evidence="2">CBHHK188m</strain>
    </source>
</reference>
<name>A0AAD7MFX6_9AGAR</name>
<protein>
    <recommendedName>
        <fullName evidence="1">DUF6589 domain-containing protein</fullName>
    </recommendedName>
</protein>
<sequence length="365" mass="41928">MNPLRTTTSPVIDWDVNDALPSPLSIEQLGQCLLWQIKRLAFDNIKKLEHLRQAFKDCPEVDAILVHLTSQYLLPAMHEDELSIEGTIRVYLQILRNLGLTDDDLKAHGLMFNDGDLLTDSLVDKSAHRNSGGTGSERTLGKAKLVVARQSLAEKATPWKPSHELLQMSLAAHVKDGFRIHCGSEDLDTWALSATMEDLDVVVERVYRKLFTTEALDKLRALPHRDITHENVVLLNRDALYYIKFVSAIKKGDIGRVINVLQVWMVMMRTPKTMPKYADAIFETLRRIDRYDPVLKKFFLHNWLVNLTGRPYSFKEVDLLQEHQNFWAKIIYNAKGSNRSWNWLSMITVCIFTLRDTMRTVQNTG</sequence>
<dbReference type="InterPro" id="IPR046496">
    <property type="entry name" value="DUF6589"/>
</dbReference>
<feature type="domain" description="DUF6589" evidence="1">
    <location>
        <begin position="19"/>
        <end position="125"/>
    </location>
</feature>
<dbReference type="AlphaFoldDB" id="A0AAD7MFX6"/>
<organism evidence="2 3">
    <name type="scientific">Mycena maculata</name>
    <dbReference type="NCBI Taxonomy" id="230809"/>
    <lineage>
        <taxon>Eukaryota</taxon>
        <taxon>Fungi</taxon>
        <taxon>Dikarya</taxon>
        <taxon>Basidiomycota</taxon>
        <taxon>Agaricomycotina</taxon>
        <taxon>Agaricomycetes</taxon>
        <taxon>Agaricomycetidae</taxon>
        <taxon>Agaricales</taxon>
        <taxon>Marasmiineae</taxon>
        <taxon>Mycenaceae</taxon>
        <taxon>Mycena</taxon>
    </lineage>
</organism>
<proteinExistence type="predicted"/>
<dbReference type="Pfam" id="PF20231">
    <property type="entry name" value="DUF6589"/>
    <property type="match status" value="2"/>
</dbReference>
<feature type="domain" description="DUF6589" evidence="1">
    <location>
        <begin position="131"/>
        <end position="363"/>
    </location>
</feature>
<comment type="caution">
    <text evidence="2">The sequence shown here is derived from an EMBL/GenBank/DDBJ whole genome shotgun (WGS) entry which is preliminary data.</text>
</comment>
<dbReference type="Proteomes" id="UP001215280">
    <property type="component" value="Unassembled WGS sequence"/>
</dbReference>
<keyword evidence="3" id="KW-1185">Reference proteome</keyword>
<accession>A0AAD7MFX6</accession>
<evidence type="ECO:0000313" key="2">
    <source>
        <dbReference type="EMBL" id="KAJ7715034.1"/>
    </source>
</evidence>
<evidence type="ECO:0000313" key="3">
    <source>
        <dbReference type="Proteomes" id="UP001215280"/>
    </source>
</evidence>